<dbReference type="AlphaFoldDB" id="A0AAN9XZ89"/>
<gene>
    <name evidence="2" type="ORF">V9T40_011116</name>
</gene>
<comment type="caution">
    <text evidence="2">The sequence shown here is derived from an EMBL/GenBank/DDBJ whole genome shotgun (WGS) entry which is preliminary data.</text>
</comment>
<feature type="region of interest" description="Disordered" evidence="1">
    <location>
        <begin position="1"/>
        <end position="20"/>
    </location>
</feature>
<evidence type="ECO:0000313" key="2">
    <source>
        <dbReference type="EMBL" id="KAK7573925.1"/>
    </source>
</evidence>
<protein>
    <submittedName>
        <fullName evidence="2">Uncharacterized protein</fullName>
    </submittedName>
</protein>
<feature type="region of interest" description="Disordered" evidence="1">
    <location>
        <begin position="30"/>
        <end position="58"/>
    </location>
</feature>
<keyword evidence="3" id="KW-1185">Reference proteome</keyword>
<dbReference type="Proteomes" id="UP001367676">
    <property type="component" value="Unassembled WGS sequence"/>
</dbReference>
<reference evidence="2 3" key="1">
    <citation type="submission" date="2024-03" db="EMBL/GenBank/DDBJ databases">
        <title>Adaptation during the transition from Ophiocordyceps entomopathogen to insect associate is accompanied by gene loss and intensified selection.</title>
        <authorList>
            <person name="Ward C.M."/>
            <person name="Onetto C.A."/>
            <person name="Borneman A.R."/>
        </authorList>
    </citation>
    <scope>NUCLEOTIDE SEQUENCE [LARGE SCALE GENOMIC DNA]</scope>
    <source>
        <strain evidence="2">AWRI1</strain>
        <tissue evidence="2">Single Adult Female</tissue>
    </source>
</reference>
<evidence type="ECO:0000313" key="3">
    <source>
        <dbReference type="Proteomes" id="UP001367676"/>
    </source>
</evidence>
<accession>A0AAN9XZ89</accession>
<organism evidence="2 3">
    <name type="scientific">Parthenolecanium corni</name>
    <dbReference type="NCBI Taxonomy" id="536013"/>
    <lineage>
        <taxon>Eukaryota</taxon>
        <taxon>Metazoa</taxon>
        <taxon>Ecdysozoa</taxon>
        <taxon>Arthropoda</taxon>
        <taxon>Hexapoda</taxon>
        <taxon>Insecta</taxon>
        <taxon>Pterygota</taxon>
        <taxon>Neoptera</taxon>
        <taxon>Paraneoptera</taxon>
        <taxon>Hemiptera</taxon>
        <taxon>Sternorrhyncha</taxon>
        <taxon>Coccoidea</taxon>
        <taxon>Coccidae</taxon>
        <taxon>Parthenolecanium</taxon>
    </lineage>
</organism>
<feature type="compositionally biased region" description="Polar residues" evidence="1">
    <location>
        <begin position="43"/>
        <end position="58"/>
    </location>
</feature>
<sequence>MLRIPSNPAARTPSSNVDAQLRSAEDYEIEAKDEGAGGETESVPLNANATFNTPVGSQNITPSTCSALAAEKCNIPISLRID</sequence>
<name>A0AAN9XZ89_9HEMI</name>
<evidence type="ECO:0000256" key="1">
    <source>
        <dbReference type="SAM" id="MobiDB-lite"/>
    </source>
</evidence>
<proteinExistence type="predicted"/>
<dbReference type="EMBL" id="JBBCAQ010000037">
    <property type="protein sequence ID" value="KAK7573925.1"/>
    <property type="molecule type" value="Genomic_DNA"/>
</dbReference>